<proteinExistence type="predicted"/>
<accession>A0A8J2PB85</accession>
<name>A0A8J2PB85_9HEXA</name>
<evidence type="ECO:0000256" key="2">
    <source>
        <dbReference type="SAM" id="SignalP"/>
    </source>
</evidence>
<reference evidence="3" key="1">
    <citation type="submission" date="2021-06" db="EMBL/GenBank/DDBJ databases">
        <authorList>
            <person name="Hodson N. C."/>
            <person name="Mongue J. A."/>
            <person name="Jaron S. K."/>
        </authorList>
    </citation>
    <scope>NUCLEOTIDE SEQUENCE</scope>
</reference>
<dbReference type="AlphaFoldDB" id="A0A8J2PB85"/>
<feature type="chain" id="PRO_5035231885" evidence="2">
    <location>
        <begin position="20"/>
        <end position="120"/>
    </location>
</feature>
<protein>
    <submittedName>
        <fullName evidence="3">Uncharacterized protein</fullName>
    </submittedName>
</protein>
<comment type="caution">
    <text evidence="3">The sequence shown here is derived from an EMBL/GenBank/DDBJ whole genome shotgun (WGS) entry which is preliminary data.</text>
</comment>
<feature type="compositionally biased region" description="Basic residues" evidence="1">
    <location>
        <begin position="92"/>
        <end position="113"/>
    </location>
</feature>
<feature type="signal peptide" evidence="2">
    <location>
        <begin position="1"/>
        <end position="19"/>
    </location>
</feature>
<organism evidence="3 4">
    <name type="scientific">Allacma fusca</name>
    <dbReference type="NCBI Taxonomy" id="39272"/>
    <lineage>
        <taxon>Eukaryota</taxon>
        <taxon>Metazoa</taxon>
        <taxon>Ecdysozoa</taxon>
        <taxon>Arthropoda</taxon>
        <taxon>Hexapoda</taxon>
        <taxon>Collembola</taxon>
        <taxon>Symphypleona</taxon>
        <taxon>Sminthuridae</taxon>
        <taxon>Allacma</taxon>
    </lineage>
</organism>
<dbReference type="Proteomes" id="UP000708208">
    <property type="component" value="Unassembled WGS sequence"/>
</dbReference>
<evidence type="ECO:0000313" key="4">
    <source>
        <dbReference type="Proteomes" id="UP000708208"/>
    </source>
</evidence>
<sequence>MKIIGVSIFILVLLQISDGSSHNVWGLPNSDNPVNCTEELCHHILLRLMDYTDHPCVWPCEVRMVFMHDNFETMFDFTKNVRSLHQRERQRPKNRHEKKRHRERSGGTRHSKTAKNNSNV</sequence>
<feature type="region of interest" description="Disordered" evidence="1">
    <location>
        <begin position="82"/>
        <end position="120"/>
    </location>
</feature>
<evidence type="ECO:0000313" key="3">
    <source>
        <dbReference type="EMBL" id="CAG7732977.1"/>
    </source>
</evidence>
<dbReference type="EMBL" id="CAJVCH010241147">
    <property type="protein sequence ID" value="CAG7732977.1"/>
    <property type="molecule type" value="Genomic_DNA"/>
</dbReference>
<keyword evidence="4" id="KW-1185">Reference proteome</keyword>
<evidence type="ECO:0000256" key="1">
    <source>
        <dbReference type="SAM" id="MobiDB-lite"/>
    </source>
</evidence>
<keyword evidence="2" id="KW-0732">Signal</keyword>
<gene>
    <name evidence="3" type="ORF">AFUS01_LOCUS21454</name>
</gene>